<organism evidence="2 3">
    <name type="scientific">Ephemerocybe angulata</name>
    <dbReference type="NCBI Taxonomy" id="980116"/>
    <lineage>
        <taxon>Eukaryota</taxon>
        <taxon>Fungi</taxon>
        <taxon>Dikarya</taxon>
        <taxon>Basidiomycota</taxon>
        <taxon>Agaricomycotina</taxon>
        <taxon>Agaricomycetes</taxon>
        <taxon>Agaricomycetidae</taxon>
        <taxon>Agaricales</taxon>
        <taxon>Agaricineae</taxon>
        <taxon>Psathyrellaceae</taxon>
        <taxon>Ephemerocybe</taxon>
    </lineage>
</organism>
<reference evidence="2 3" key="1">
    <citation type="submission" date="2020-07" db="EMBL/GenBank/DDBJ databases">
        <title>Comparative genomics of pyrophilous fungi reveals a link between fire events and developmental genes.</title>
        <authorList>
            <consortium name="DOE Joint Genome Institute"/>
            <person name="Steindorff A.S."/>
            <person name="Carver A."/>
            <person name="Calhoun S."/>
            <person name="Stillman K."/>
            <person name="Liu H."/>
            <person name="Lipzen A."/>
            <person name="Pangilinan J."/>
            <person name="Labutti K."/>
            <person name="Bruns T.D."/>
            <person name="Grigoriev I.V."/>
        </authorList>
    </citation>
    <scope>NUCLEOTIDE SEQUENCE [LARGE SCALE GENOMIC DNA]</scope>
    <source>
        <strain evidence="2 3">CBS 144469</strain>
    </source>
</reference>
<proteinExistence type="predicted"/>
<gene>
    <name evidence="2" type="ORF">DFP72DRAFT_1076244</name>
</gene>
<feature type="chain" id="PRO_5034181653" evidence="1">
    <location>
        <begin position="23"/>
        <end position="141"/>
    </location>
</feature>
<keyword evidence="3" id="KW-1185">Reference proteome</keyword>
<evidence type="ECO:0000313" key="2">
    <source>
        <dbReference type="EMBL" id="KAF6746551.1"/>
    </source>
</evidence>
<evidence type="ECO:0000256" key="1">
    <source>
        <dbReference type="SAM" id="SignalP"/>
    </source>
</evidence>
<sequence>MRYTLLTTTLLACSTLLIGTIAAPVQSLSQRDADALEERCVANRRGGGAADDGNELLLRQVVATPQGGGPVFVPDTDVRQRPHREMLHTFCTYVVHRIPNKPTICSSVRLVFSVTRNADLALDIGNSIAPHHTTQALASKA</sequence>
<accession>A0A8H6HIV7</accession>
<evidence type="ECO:0000313" key="3">
    <source>
        <dbReference type="Proteomes" id="UP000521943"/>
    </source>
</evidence>
<comment type="caution">
    <text evidence="2">The sequence shown here is derived from an EMBL/GenBank/DDBJ whole genome shotgun (WGS) entry which is preliminary data.</text>
</comment>
<name>A0A8H6HIV7_9AGAR</name>
<keyword evidence="1" id="KW-0732">Signal</keyword>
<dbReference type="AlphaFoldDB" id="A0A8H6HIV7"/>
<dbReference type="EMBL" id="JACGCI010000091">
    <property type="protein sequence ID" value="KAF6746551.1"/>
    <property type="molecule type" value="Genomic_DNA"/>
</dbReference>
<feature type="signal peptide" evidence="1">
    <location>
        <begin position="1"/>
        <end position="22"/>
    </location>
</feature>
<dbReference type="Proteomes" id="UP000521943">
    <property type="component" value="Unassembled WGS sequence"/>
</dbReference>
<protein>
    <submittedName>
        <fullName evidence="2">Uncharacterized protein</fullName>
    </submittedName>
</protein>